<comment type="caution">
    <text evidence="3">The sequence shown here is derived from an EMBL/GenBank/DDBJ whole genome shotgun (WGS) entry which is preliminary data.</text>
</comment>
<dbReference type="InterPro" id="IPR010640">
    <property type="entry name" value="Low_temperature_requirement_A"/>
</dbReference>
<feature type="transmembrane region" description="Helical" evidence="2">
    <location>
        <begin position="198"/>
        <end position="216"/>
    </location>
</feature>
<sequence length="411" mass="44191">MTSTGARLRLWTSVGAQGRVTPMELFFDLVFVFVVTRVTHVVEGHPGWEGLLQGLLPMVVVWWMFSAFGWLTNAVRPDVVPVRLLLVVAMTAFFIMGLSVPYAFEPEGWAFPVAYLVVVGIHCVVYLTASVDSARRAILRNVPFNAAAGVLVLVAPHLPEGWGWACWAVAVPVLYLSPFLGHIRGFVIEPHHFVERHALLLIVVLGESVVAIGIGAEGPGSHAVDLPLAVGVVLGIAVATGLWWVYFDGDEVRAEAEFERADERRRQHLAYYAFTGAHLAMIVGVILVAAGITDAIRHFDDHVNPWWLGCGTAVFLVGHALHRAMLKSGRIVDRVVGAVCVVPLGAAASVTGWAAMAAVVVVLTVIATLDHRRGLGGGEAHQDHGPGEQVGPGDDHQDHQQPNPEVGVPGK</sequence>
<keyword evidence="2" id="KW-1133">Transmembrane helix</keyword>
<accession>A0A919UHP4</accession>
<keyword evidence="4" id="KW-1185">Reference proteome</keyword>
<feature type="transmembrane region" description="Helical" evidence="2">
    <location>
        <begin position="228"/>
        <end position="247"/>
    </location>
</feature>
<dbReference type="Proteomes" id="UP000640052">
    <property type="component" value="Unassembled WGS sequence"/>
</dbReference>
<organism evidence="3 4">
    <name type="scientific">Acrocarpospora phusangensis</name>
    <dbReference type="NCBI Taxonomy" id="1070424"/>
    <lineage>
        <taxon>Bacteria</taxon>
        <taxon>Bacillati</taxon>
        <taxon>Actinomycetota</taxon>
        <taxon>Actinomycetes</taxon>
        <taxon>Streptosporangiales</taxon>
        <taxon>Streptosporangiaceae</taxon>
        <taxon>Acrocarpospora</taxon>
    </lineage>
</organism>
<feature type="transmembrane region" description="Helical" evidence="2">
    <location>
        <begin position="334"/>
        <end position="367"/>
    </location>
</feature>
<evidence type="ECO:0000256" key="2">
    <source>
        <dbReference type="SAM" id="Phobius"/>
    </source>
</evidence>
<dbReference type="AlphaFoldDB" id="A0A919UHP4"/>
<feature type="transmembrane region" description="Helical" evidence="2">
    <location>
        <begin position="84"/>
        <end position="103"/>
    </location>
</feature>
<gene>
    <name evidence="3" type="ORF">Aph01nite_05890</name>
</gene>
<keyword evidence="2" id="KW-0812">Transmembrane</keyword>
<proteinExistence type="predicted"/>
<dbReference type="EMBL" id="BOOA01000003">
    <property type="protein sequence ID" value="GIH22279.1"/>
    <property type="molecule type" value="Genomic_DNA"/>
</dbReference>
<evidence type="ECO:0000256" key="1">
    <source>
        <dbReference type="SAM" id="MobiDB-lite"/>
    </source>
</evidence>
<feature type="region of interest" description="Disordered" evidence="1">
    <location>
        <begin position="376"/>
        <end position="411"/>
    </location>
</feature>
<reference evidence="3" key="1">
    <citation type="submission" date="2021-01" db="EMBL/GenBank/DDBJ databases">
        <title>Whole genome shotgun sequence of Acrocarpospora phusangensis NBRC 108782.</title>
        <authorList>
            <person name="Komaki H."/>
            <person name="Tamura T."/>
        </authorList>
    </citation>
    <scope>NUCLEOTIDE SEQUENCE</scope>
    <source>
        <strain evidence="3">NBRC 108782</strain>
    </source>
</reference>
<evidence type="ECO:0000313" key="4">
    <source>
        <dbReference type="Proteomes" id="UP000640052"/>
    </source>
</evidence>
<protein>
    <submittedName>
        <fullName evidence="3">Low temperature requirement protein A</fullName>
    </submittedName>
</protein>
<feature type="transmembrane region" description="Helical" evidence="2">
    <location>
        <begin position="164"/>
        <end position="186"/>
    </location>
</feature>
<name>A0A919UHP4_9ACTN</name>
<feature type="transmembrane region" description="Helical" evidence="2">
    <location>
        <begin position="268"/>
        <end position="292"/>
    </location>
</feature>
<evidence type="ECO:0000313" key="3">
    <source>
        <dbReference type="EMBL" id="GIH22279.1"/>
    </source>
</evidence>
<dbReference type="PANTHER" id="PTHR36840:SF1">
    <property type="entry name" value="BLL5714 PROTEIN"/>
    <property type="match status" value="1"/>
</dbReference>
<feature type="transmembrane region" description="Helical" evidence="2">
    <location>
        <begin position="141"/>
        <end position="158"/>
    </location>
</feature>
<dbReference type="PANTHER" id="PTHR36840">
    <property type="entry name" value="BLL5714 PROTEIN"/>
    <property type="match status" value="1"/>
</dbReference>
<feature type="transmembrane region" description="Helical" evidence="2">
    <location>
        <begin position="304"/>
        <end position="322"/>
    </location>
</feature>
<dbReference type="Pfam" id="PF06772">
    <property type="entry name" value="LtrA"/>
    <property type="match status" value="1"/>
</dbReference>
<feature type="transmembrane region" description="Helical" evidence="2">
    <location>
        <begin position="54"/>
        <end position="72"/>
    </location>
</feature>
<feature type="transmembrane region" description="Helical" evidence="2">
    <location>
        <begin position="109"/>
        <end position="129"/>
    </location>
</feature>
<keyword evidence="2" id="KW-0472">Membrane</keyword>